<protein>
    <submittedName>
        <fullName evidence="2">Uncharacterized protein</fullName>
    </submittedName>
</protein>
<evidence type="ECO:0000313" key="3">
    <source>
        <dbReference type="Proteomes" id="UP000824890"/>
    </source>
</evidence>
<feature type="compositionally biased region" description="Polar residues" evidence="1">
    <location>
        <begin position="1"/>
        <end position="18"/>
    </location>
</feature>
<sequence length="71" mass="7939">MTSQTYHFSITEKNQENSCRPFRRTLTRRWLRAASTEAAGNGSGAPQEEDADQTSLQLTQESGSVNPTVHR</sequence>
<gene>
    <name evidence="2" type="ORF">HID58_058665</name>
</gene>
<evidence type="ECO:0000313" key="2">
    <source>
        <dbReference type="EMBL" id="KAH0882569.1"/>
    </source>
</evidence>
<feature type="region of interest" description="Disordered" evidence="1">
    <location>
        <begin position="35"/>
        <end position="71"/>
    </location>
</feature>
<proteinExistence type="predicted"/>
<comment type="caution">
    <text evidence="2">The sequence shown here is derived from an EMBL/GenBank/DDBJ whole genome shotgun (WGS) entry which is preliminary data.</text>
</comment>
<accession>A0ABQ7ZQP2</accession>
<feature type="compositionally biased region" description="Polar residues" evidence="1">
    <location>
        <begin position="53"/>
        <end position="71"/>
    </location>
</feature>
<reference evidence="2 3" key="1">
    <citation type="submission" date="2021-05" db="EMBL/GenBank/DDBJ databases">
        <title>Genome Assembly of Synthetic Allotetraploid Brassica napus Reveals Homoeologous Exchanges between Subgenomes.</title>
        <authorList>
            <person name="Davis J.T."/>
        </authorList>
    </citation>
    <scope>NUCLEOTIDE SEQUENCE [LARGE SCALE GENOMIC DNA]</scope>
    <source>
        <strain evidence="3">cv. Da-Ae</strain>
        <tissue evidence="2">Seedling</tissue>
    </source>
</reference>
<dbReference type="EMBL" id="JAGKQM010000014">
    <property type="protein sequence ID" value="KAH0882569.1"/>
    <property type="molecule type" value="Genomic_DNA"/>
</dbReference>
<organism evidence="2 3">
    <name type="scientific">Brassica napus</name>
    <name type="common">Rape</name>
    <dbReference type="NCBI Taxonomy" id="3708"/>
    <lineage>
        <taxon>Eukaryota</taxon>
        <taxon>Viridiplantae</taxon>
        <taxon>Streptophyta</taxon>
        <taxon>Embryophyta</taxon>
        <taxon>Tracheophyta</taxon>
        <taxon>Spermatophyta</taxon>
        <taxon>Magnoliopsida</taxon>
        <taxon>eudicotyledons</taxon>
        <taxon>Gunneridae</taxon>
        <taxon>Pentapetalae</taxon>
        <taxon>rosids</taxon>
        <taxon>malvids</taxon>
        <taxon>Brassicales</taxon>
        <taxon>Brassicaceae</taxon>
        <taxon>Brassiceae</taxon>
        <taxon>Brassica</taxon>
    </lineage>
</organism>
<name>A0ABQ7ZQP2_BRANA</name>
<keyword evidence="3" id="KW-1185">Reference proteome</keyword>
<feature type="region of interest" description="Disordered" evidence="1">
    <location>
        <begin position="1"/>
        <end position="21"/>
    </location>
</feature>
<dbReference type="Proteomes" id="UP000824890">
    <property type="component" value="Unassembled WGS sequence"/>
</dbReference>
<evidence type="ECO:0000256" key="1">
    <source>
        <dbReference type="SAM" id="MobiDB-lite"/>
    </source>
</evidence>